<feature type="transmembrane region" description="Helical" evidence="1">
    <location>
        <begin position="66"/>
        <end position="83"/>
    </location>
</feature>
<feature type="transmembrane region" description="Helical" evidence="1">
    <location>
        <begin position="89"/>
        <end position="108"/>
    </location>
</feature>
<keyword evidence="1" id="KW-1133">Transmembrane helix</keyword>
<evidence type="ECO:0000313" key="3">
    <source>
        <dbReference type="Proteomes" id="UP000659630"/>
    </source>
</evidence>
<dbReference type="PANTHER" id="PTHR34989">
    <property type="entry name" value="PROTEIN HDED"/>
    <property type="match status" value="1"/>
</dbReference>
<dbReference type="Pfam" id="PF03729">
    <property type="entry name" value="DUF308"/>
    <property type="match status" value="2"/>
</dbReference>
<reference evidence="2" key="1">
    <citation type="submission" date="2020-08" db="EMBL/GenBank/DDBJ databases">
        <title>Genome public.</title>
        <authorList>
            <person name="Liu C."/>
            <person name="Sun Q."/>
        </authorList>
    </citation>
    <scope>NUCLEOTIDE SEQUENCE</scope>
    <source>
        <strain evidence="2">BX8</strain>
    </source>
</reference>
<protein>
    <submittedName>
        <fullName evidence="2">DUF308 domain-containing protein</fullName>
    </submittedName>
</protein>
<feature type="transmembrane region" description="Helical" evidence="1">
    <location>
        <begin position="151"/>
        <end position="170"/>
    </location>
</feature>
<evidence type="ECO:0000256" key="1">
    <source>
        <dbReference type="SAM" id="Phobius"/>
    </source>
</evidence>
<feature type="transmembrane region" description="Helical" evidence="1">
    <location>
        <begin position="7"/>
        <end position="26"/>
    </location>
</feature>
<feature type="transmembrane region" description="Helical" evidence="1">
    <location>
        <begin position="120"/>
        <end position="139"/>
    </location>
</feature>
<name>A0A923I6N0_9FIRM</name>
<organism evidence="2 3">
    <name type="scientific">Anaerofilum hominis</name>
    <dbReference type="NCBI Taxonomy" id="2763016"/>
    <lineage>
        <taxon>Bacteria</taxon>
        <taxon>Bacillati</taxon>
        <taxon>Bacillota</taxon>
        <taxon>Clostridia</taxon>
        <taxon>Eubacteriales</taxon>
        <taxon>Oscillospiraceae</taxon>
        <taxon>Anaerofilum</taxon>
    </lineage>
</organism>
<dbReference type="AlphaFoldDB" id="A0A923I6N0"/>
<dbReference type="GO" id="GO:0005886">
    <property type="term" value="C:plasma membrane"/>
    <property type="evidence" value="ECO:0007669"/>
    <property type="project" value="TreeGrafter"/>
</dbReference>
<dbReference type="PANTHER" id="PTHR34989:SF1">
    <property type="entry name" value="PROTEIN HDED"/>
    <property type="match status" value="1"/>
</dbReference>
<proteinExistence type="predicted"/>
<evidence type="ECO:0000313" key="2">
    <source>
        <dbReference type="EMBL" id="MBC5580124.1"/>
    </source>
</evidence>
<keyword evidence="1" id="KW-0472">Membrane</keyword>
<keyword evidence="3" id="KW-1185">Reference proteome</keyword>
<comment type="caution">
    <text evidence="2">The sequence shown here is derived from an EMBL/GenBank/DDBJ whole genome shotgun (WGS) entry which is preliminary data.</text>
</comment>
<feature type="transmembrane region" description="Helical" evidence="1">
    <location>
        <begin position="32"/>
        <end position="54"/>
    </location>
</feature>
<dbReference type="InterPro" id="IPR052712">
    <property type="entry name" value="Acid_resist_chaperone_HdeD"/>
</dbReference>
<gene>
    <name evidence="2" type="ORF">H8S23_01230</name>
</gene>
<dbReference type="Proteomes" id="UP000659630">
    <property type="component" value="Unassembled WGS sequence"/>
</dbReference>
<keyword evidence="1" id="KW-0812">Transmembrane</keyword>
<dbReference type="InterPro" id="IPR005325">
    <property type="entry name" value="DUF308_memb"/>
</dbReference>
<sequence>MKKILNEYAYSSLAGVVLGLVLLIWPSLSGKLLCYGLALAFLAYGIYRIVCYFIRDAVLTMLRRDLAVGLIAIAVGVFIFARPELLVSLLPVLFGLLLVVGAMSEVQTAFDMKRMEDGRWYFSLIAAAVLAGLGLVILANPFSTALVLMRFTGAALAVEGICEFVFSILLTKRQRLYYPPEDGGDFFKQNF</sequence>
<accession>A0A923I6N0</accession>
<dbReference type="EMBL" id="JACONZ010000001">
    <property type="protein sequence ID" value="MBC5580124.1"/>
    <property type="molecule type" value="Genomic_DNA"/>
</dbReference>
<dbReference type="RefSeq" id="WP_186886496.1">
    <property type="nucleotide sequence ID" value="NZ_JACONZ010000001.1"/>
</dbReference>